<dbReference type="Pfam" id="PF03747">
    <property type="entry name" value="ADP_ribosyl_GH"/>
    <property type="match status" value="1"/>
</dbReference>
<accession>A0A414AIS3</accession>
<dbReference type="GO" id="GO:0016787">
    <property type="term" value="F:hydrolase activity"/>
    <property type="evidence" value="ECO:0007669"/>
    <property type="project" value="UniProtKB-KW"/>
</dbReference>
<dbReference type="GO" id="GO:0046872">
    <property type="term" value="F:metal ion binding"/>
    <property type="evidence" value="ECO:0007669"/>
    <property type="project" value="UniProtKB-KW"/>
</dbReference>
<dbReference type="EMBL" id="QSHZ01000047">
    <property type="protein sequence ID" value="RHC48470.1"/>
    <property type="molecule type" value="Genomic_DNA"/>
</dbReference>
<protein>
    <submittedName>
        <fullName evidence="2">ADP-ribosylglycohydrolase family protein</fullName>
    </submittedName>
</protein>
<dbReference type="InterPro" id="IPR050792">
    <property type="entry name" value="ADP-ribosylglycohydrolase"/>
</dbReference>
<dbReference type="PANTHER" id="PTHR16222">
    <property type="entry name" value="ADP-RIBOSYLGLYCOHYDROLASE"/>
    <property type="match status" value="1"/>
</dbReference>
<feature type="binding site" evidence="1">
    <location>
        <position position="218"/>
    </location>
    <ligand>
        <name>Mg(2+)</name>
        <dbReference type="ChEBI" id="CHEBI:18420"/>
        <label>1</label>
    </ligand>
</feature>
<feature type="binding site" evidence="1">
    <location>
        <position position="39"/>
    </location>
    <ligand>
        <name>Mg(2+)</name>
        <dbReference type="ChEBI" id="CHEBI:18420"/>
        <label>1</label>
    </ligand>
</feature>
<evidence type="ECO:0000313" key="3">
    <source>
        <dbReference type="Proteomes" id="UP000283975"/>
    </source>
</evidence>
<keyword evidence="1" id="KW-0479">Metal-binding</keyword>
<evidence type="ECO:0000256" key="1">
    <source>
        <dbReference type="PIRSR" id="PIRSR605502-1"/>
    </source>
</evidence>
<evidence type="ECO:0000313" key="2">
    <source>
        <dbReference type="EMBL" id="RHC48470.1"/>
    </source>
</evidence>
<name>A0A414AIS3_9FIRM</name>
<dbReference type="Gene3D" id="1.10.4080.10">
    <property type="entry name" value="ADP-ribosylation/Crystallin J1"/>
    <property type="match status" value="1"/>
</dbReference>
<feature type="binding site" evidence="1">
    <location>
        <position position="41"/>
    </location>
    <ligand>
        <name>Mg(2+)</name>
        <dbReference type="ChEBI" id="CHEBI:18420"/>
        <label>1</label>
    </ligand>
</feature>
<organism evidence="2 3">
    <name type="scientific">Enterocloster bolteae</name>
    <dbReference type="NCBI Taxonomy" id="208479"/>
    <lineage>
        <taxon>Bacteria</taxon>
        <taxon>Bacillati</taxon>
        <taxon>Bacillota</taxon>
        <taxon>Clostridia</taxon>
        <taxon>Lachnospirales</taxon>
        <taxon>Lachnospiraceae</taxon>
        <taxon>Enterocloster</taxon>
    </lineage>
</organism>
<dbReference type="InterPro" id="IPR036705">
    <property type="entry name" value="Ribosyl_crysJ1_sf"/>
</dbReference>
<keyword evidence="1" id="KW-0460">Magnesium</keyword>
<proteinExistence type="predicted"/>
<feature type="binding site" evidence="1">
    <location>
        <position position="220"/>
    </location>
    <ligand>
        <name>Mg(2+)</name>
        <dbReference type="ChEBI" id="CHEBI:18420"/>
        <label>1</label>
    </ligand>
</feature>
<comment type="caution">
    <text evidence="2">The sequence shown here is derived from an EMBL/GenBank/DDBJ whole genome shotgun (WGS) entry which is preliminary data.</text>
</comment>
<dbReference type="Proteomes" id="UP000283975">
    <property type="component" value="Unassembled WGS sequence"/>
</dbReference>
<dbReference type="RefSeq" id="WP_002573428.1">
    <property type="nucleotide sequence ID" value="NZ_CBCSIM010000019.1"/>
</dbReference>
<sequence length="259" mass="29332">MAIIGAILGDIAGSRWEFRRPKGLDWEHIDLFTDDCFLTDDTVLTVATKYALQNNVSFKEAYHKFGNKYPNCSYGCGFESWLGSKWSKPYNSFGNGAAMRVSPVVDLCESRLEVSYVSKESALCTHNHPEGIKGAKVTATCAWMAKRGASKKEIEEYACRKYPSDEYMFPVSMSLKELREKYRWNETCQGSVPVAIRCFLDSEDYESFIRNVLSLPCDTDTLCAIGGGIAEEFYHGTGFNADKLMREYLDEYLYEIVKA</sequence>
<comment type="cofactor">
    <cofactor evidence="1">
        <name>Mg(2+)</name>
        <dbReference type="ChEBI" id="CHEBI:18420"/>
    </cofactor>
    <text evidence="1">Binds 2 magnesium ions per subunit.</text>
</comment>
<keyword evidence="2" id="KW-0378">Hydrolase</keyword>
<feature type="binding site" evidence="1">
    <location>
        <position position="40"/>
    </location>
    <ligand>
        <name>Mg(2+)</name>
        <dbReference type="ChEBI" id="CHEBI:18420"/>
        <label>1</label>
    </ligand>
</feature>
<feature type="binding site" evidence="1">
    <location>
        <position position="221"/>
    </location>
    <ligand>
        <name>Mg(2+)</name>
        <dbReference type="ChEBI" id="CHEBI:18420"/>
        <label>1</label>
    </ligand>
</feature>
<gene>
    <name evidence="2" type="ORF">DW839_28510</name>
</gene>
<dbReference type="PANTHER" id="PTHR16222:SF12">
    <property type="entry name" value="ADP-RIBOSYLGLYCOHYDROLASE-RELATED"/>
    <property type="match status" value="1"/>
</dbReference>
<dbReference type="SUPFAM" id="SSF101478">
    <property type="entry name" value="ADP-ribosylglycohydrolase"/>
    <property type="match status" value="1"/>
</dbReference>
<reference evidence="2 3" key="1">
    <citation type="submission" date="2018-08" db="EMBL/GenBank/DDBJ databases">
        <title>A genome reference for cultivated species of the human gut microbiota.</title>
        <authorList>
            <person name="Zou Y."/>
            <person name="Xue W."/>
            <person name="Luo G."/>
        </authorList>
    </citation>
    <scope>NUCLEOTIDE SEQUENCE [LARGE SCALE GENOMIC DNA]</scope>
    <source>
        <strain evidence="2 3">AM35-14</strain>
    </source>
</reference>
<dbReference type="AlphaFoldDB" id="A0A414AIS3"/>
<dbReference type="InterPro" id="IPR005502">
    <property type="entry name" value="Ribosyl_crysJ1"/>
</dbReference>